<dbReference type="GO" id="GO:0000255">
    <property type="term" value="P:allantoin metabolic process"/>
    <property type="evidence" value="ECO:0007669"/>
    <property type="project" value="InterPro"/>
</dbReference>
<dbReference type="NCBIfam" id="TIGR03164">
    <property type="entry name" value="UHCUDC"/>
    <property type="match status" value="1"/>
</dbReference>
<evidence type="ECO:0000256" key="6">
    <source>
        <dbReference type="ARBA" id="ARBA00023239"/>
    </source>
</evidence>
<dbReference type="PANTHER" id="PTHR43466">
    <property type="entry name" value="2-OXO-4-HYDROXY-4-CARBOXY-5-UREIDOIMIDAZOLINE DECARBOXYLASE-RELATED"/>
    <property type="match status" value="1"/>
</dbReference>
<organism evidence="8 9">
    <name type="scientific">Roseovarius mucosus</name>
    <dbReference type="NCBI Taxonomy" id="215743"/>
    <lineage>
        <taxon>Bacteria</taxon>
        <taxon>Pseudomonadati</taxon>
        <taxon>Pseudomonadota</taxon>
        <taxon>Alphaproteobacteria</taxon>
        <taxon>Rhodobacterales</taxon>
        <taxon>Roseobacteraceae</taxon>
        <taxon>Roseovarius</taxon>
    </lineage>
</organism>
<keyword evidence="9" id="KW-1185">Reference proteome</keyword>
<sequence>MAQDRPSQMDRDRFVAQFGGVFEHSPWIAERAYDLGISPRHDSALGLHDALCRVFRDATEVERLTVLRAHPDLAGKLAQARRLTAASSHEQASAGLDALTDAERAAFERLNAAYIARHGFPFIIAVRDHDKAGIRDAFARRVDQDSATEQAEACRQVERIAFWRLQDMLP</sequence>
<dbReference type="AlphaFoldDB" id="A0A1V0RQQ7"/>
<dbReference type="PANTHER" id="PTHR43466:SF1">
    <property type="entry name" value="2-OXO-4-HYDROXY-4-CARBOXY-5-UREIDOIMIDAZOLINE DECARBOXYLASE-RELATED"/>
    <property type="match status" value="1"/>
</dbReference>
<accession>A0A1V0RQQ7</accession>
<dbReference type="UniPathway" id="UPA00394">
    <property type="reaction ID" value="UER00652"/>
</dbReference>
<dbReference type="EC" id="4.1.1.97" evidence="3"/>
<evidence type="ECO:0000256" key="4">
    <source>
        <dbReference type="ARBA" id="ARBA00022631"/>
    </source>
</evidence>
<dbReference type="InterPro" id="IPR017580">
    <property type="entry name" value="OHCU_decarboxylase-1"/>
</dbReference>
<keyword evidence="4" id="KW-0659">Purine metabolism</keyword>
<evidence type="ECO:0000313" key="9">
    <source>
        <dbReference type="Proteomes" id="UP000192273"/>
    </source>
</evidence>
<dbReference type="Gene3D" id="1.10.3330.10">
    <property type="entry name" value="Oxo-4-hydroxy-4-carboxy-5-ureidoimidazoline decarboxylase"/>
    <property type="match status" value="1"/>
</dbReference>
<keyword evidence="6" id="KW-0456">Lyase</keyword>
<gene>
    <name evidence="8" type="primary">uao</name>
    <name evidence="8" type="ORF">ROSMUCSMR3_02631</name>
</gene>
<comment type="catalytic activity">
    <reaction evidence="1">
        <text>5-hydroxy-2-oxo-4-ureido-2,5-dihydro-1H-imidazole-5-carboxylate + H(+) = (S)-allantoin + CO2</text>
        <dbReference type="Rhea" id="RHEA:26301"/>
        <dbReference type="ChEBI" id="CHEBI:15378"/>
        <dbReference type="ChEBI" id="CHEBI:15678"/>
        <dbReference type="ChEBI" id="CHEBI:16526"/>
        <dbReference type="ChEBI" id="CHEBI:58639"/>
        <dbReference type="EC" id="4.1.1.97"/>
    </reaction>
</comment>
<dbReference type="GO" id="GO:0051997">
    <property type="term" value="F:2-oxo-4-hydroxy-4-carboxy-5-ureidoimidazoline decarboxylase activity"/>
    <property type="evidence" value="ECO:0007669"/>
    <property type="project" value="UniProtKB-EC"/>
</dbReference>
<evidence type="ECO:0000256" key="2">
    <source>
        <dbReference type="ARBA" id="ARBA00004754"/>
    </source>
</evidence>
<dbReference type="GO" id="GO:0006144">
    <property type="term" value="P:purine nucleobase metabolic process"/>
    <property type="evidence" value="ECO:0007669"/>
    <property type="project" value="UniProtKB-KW"/>
</dbReference>
<evidence type="ECO:0000256" key="1">
    <source>
        <dbReference type="ARBA" id="ARBA00001163"/>
    </source>
</evidence>
<dbReference type="InterPro" id="IPR036778">
    <property type="entry name" value="OHCU_decarboxylase_sf"/>
</dbReference>
<feature type="domain" description="Oxo-4-hydroxy-4-carboxy-5-ureidoimidazoline decarboxylase" evidence="7">
    <location>
        <begin position="8"/>
        <end position="166"/>
    </location>
</feature>
<evidence type="ECO:0000259" key="7">
    <source>
        <dbReference type="Pfam" id="PF09349"/>
    </source>
</evidence>
<dbReference type="InterPro" id="IPR018020">
    <property type="entry name" value="OHCU_decarboxylase"/>
</dbReference>
<dbReference type="Proteomes" id="UP000192273">
    <property type="component" value="Chromosome"/>
</dbReference>
<dbReference type="SUPFAM" id="SSF158694">
    <property type="entry name" value="UraD-Like"/>
    <property type="match status" value="1"/>
</dbReference>
<protein>
    <recommendedName>
        <fullName evidence="3">2-oxo-4-hydroxy-4-carboxy-5-ureidoimidazoline decarboxylase</fullName>
        <ecNumber evidence="3">4.1.1.97</ecNumber>
    </recommendedName>
</protein>
<evidence type="ECO:0000256" key="5">
    <source>
        <dbReference type="ARBA" id="ARBA00022793"/>
    </source>
</evidence>
<reference evidence="8 9" key="1">
    <citation type="submission" date="2017-03" db="EMBL/GenBank/DDBJ databases">
        <title>Genome Sequence of Roseovarius mucosus strain SMR3 Isolated from a culture of the Diatom Skeletonema marinoi.</title>
        <authorList>
            <person name="Topel M."/>
            <person name="Pinder M."/>
            <person name="Johansson O.N."/>
            <person name="Kourtchenko O."/>
            <person name="Godhe A."/>
            <person name="Clarke A.K."/>
        </authorList>
    </citation>
    <scope>NUCLEOTIDE SEQUENCE [LARGE SCALE GENOMIC DNA]</scope>
    <source>
        <strain evidence="8 9">SMR3</strain>
    </source>
</reference>
<dbReference type="Pfam" id="PF09349">
    <property type="entry name" value="OHCU_decarbox"/>
    <property type="match status" value="1"/>
</dbReference>
<dbReference type="GO" id="GO:0019628">
    <property type="term" value="P:urate catabolic process"/>
    <property type="evidence" value="ECO:0007669"/>
    <property type="project" value="UniProtKB-UniPathway"/>
</dbReference>
<name>A0A1V0RQQ7_9RHOB</name>
<dbReference type="EMBL" id="CP020474">
    <property type="protein sequence ID" value="ARE84100.1"/>
    <property type="molecule type" value="Genomic_DNA"/>
</dbReference>
<keyword evidence="5" id="KW-0210">Decarboxylase</keyword>
<evidence type="ECO:0000313" key="8">
    <source>
        <dbReference type="EMBL" id="ARE84100.1"/>
    </source>
</evidence>
<proteinExistence type="predicted"/>
<comment type="pathway">
    <text evidence="2">Purine metabolism; urate degradation; (S)-allantoin from urate: step 3/3.</text>
</comment>
<dbReference type="KEGG" id="rmm:ROSMUCSMR3_02631"/>
<evidence type="ECO:0000256" key="3">
    <source>
        <dbReference type="ARBA" id="ARBA00012257"/>
    </source>
</evidence>